<comment type="similarity">
    <text evidence="2 6">Belongs to the thiolase-like superfamily. Thiolase family.</text>
</comment>
<evidence type="ECO:0000313" key="11">
    <source>
        <dbReference type="Proteomes" id="UP001519342"/>
    </source>
</evidence>
<evidence type="ECO:0000259" key="9">
    <source>
        <dbReference type="Pfam" id="PF02803"/>
    </source>
</evidence>
<dbReference type="InterPro" id="IPR020617">
    <property type="entry name" value="Thiolase_C"/>
</dbReference>
<keyword evidence="4 6" id="KW-0012">Acyltransferase</keyword>
<dbReference type="InterPro" id="IPR020613">
    <property type="entry name" value="Thiolase_CS"/>
</dbReference>
<reference evidence="10 11" key="1">
    <citation type="submission" date="2021-03" db="EMBL/GenBank/DDBJ databases">
        <title>Genomic Encyclopedia of Type Strains, Phase IV (KMG-IV): sequencing the most valuable type-strain genomes for metagenomic binning, comparative biology and taxonomic classification.</title>
        <authorList>
            <person name="Goeker M."/>
        </authorList>
    </citation>
    <scope>NUCLEOTIDE SEQUENCE [LARGE SCALE GENOMIC DNA]</scope>
    <source>
        <strain evidence="10 11">DSM 24004</strain>
    </source>
</reference>
<dbReference type="InterPro" id="IPR050215">
    <property type="entry name" value="Thiolase-like_sf_Thiolase"/>
</dbReference>
<protein>
    <recommendedName>
        <fullName evidence="5">acetyl-CoA C-acyltransferase</fullName>
        <ecNumber evidence="5">2.3.1.16</ecNumber>
    </recommendedName>
</protein>
<dbReference type="PANTHER" id="PTHR43853">
    <property type="entry name" value="3-KETOACYL-COA THIOLASE, PEROXISOMAL"/>
    <property type="match status" value="1"/>
</dbReference>
<dbReference type="PROSITE" id="PS00098">
    <property type="entry name" value="THIOLASE_1"/>
    <property type="match status" value="1"/>
</dbReference>
<dbReference type="PANTHER" id="PTHR43853:SF21">
    <property type="entry name" value="STEROID 3-KETOACYL-COA THIOLASE"/>
    <property type="match status" value="1"/>
</dbReference>
<evidence type="ECO:0000256" key="3">
    <source>
        <dbReference type="ARBA" id="ARBA00022679"/>
    </source>
</evidence>
<evidence type="ECO:0000256" key="4">
    <source>
        <dbReference type="ARBA" id="ARBA00023315"/>
    </source>
</evidence>
<dbReference type="NCBIfam" id="TIGR01930">
    <property type="entry name" value="AcCoA-C-Actrans"/>
    <property type="match status" value="1"/>
</dbReference>
<name>A0ABS4GBS1_9FIRM</name>
<feature type="domain" description="Thiolase C-terminal" evidence="9">
    <location>
        <begin position="191"/>
        <end position="311"/>
    </location>
</feature>
<gene>
    <name evidence="10" type="ORF">J2Z76_000996</name>
</gene>
<keyword evidence="7" id="KW-0472">Membrane</keyword>
<evidence type="ECO:0000256" key="5">
    <source>
        <dbReference type="ARBA" id="ARBA00024073"/>
    </source>
</evidence>
<dbReference type="InterPro" id="IPR016039">
    <property type="entry name" value="Thiolase-like"/>
</dbReference>
<comment type="pathway">
    <text evidence="1">Lipid metabolism.</text>
</comment>
<dbReference type="CDD" id="cd00751">
    <property type="entry name" value="thiolase"/>
    <property type="match status" value="1"/>
</dbReference>
<feature type="domain" description="Thiolase N-terminal" evidence="8">
    <location>
        <begin position="3"/>
        <end position="183"/>
    </location>
</feature>
<evidence type="ECO:0000256" key="6">
    <source>
        <dbReference type="RuleBase" id="RU003557"/>
    </source>
</evidence>
<evidence type="ECO:0000256" key="7">
    <source>
        <dbReference type="SAM" id="Phobius"/>
    </source>
</evidence>
<dbReference type="InterPro" id="IPR002155">
    <property type="entry name" value="Thiolase"/>
</dbReference>
<dbReference type="PROSITE" id="PS00099">
    <property type="entry name" value="THIOLASE_3"/>
    <property type="match status" value="1"/>
</dbReference>
<organism evidence="10 11">
    <name type="scientific">Sedimentibacter acidaminivorans</name>
    <dbReference type="NCBI Taxonomy" id="913099"/>
    <lineage>
        <taxon>Bacteria</taxon>
        <taxon>Bacillati</taxon>
        <taxon>Bacillota</taxon>
        <taxon>Tissierellia</taxon>
        <taxon>Sedimentibacter</taxon>
    </lineage>
</organism>
<dbReference type="Pfam" id="PF02803">
    <property type="entry name" value="Thiolase_C"/>
    <property type="match status" value="1"/>
</dbReference>
<dbReference type="InterPro" id="IPR020610">
    <property type="entry name" value="Thiolase_AS"/>
</dbReference>
<dbReference type="EMBL" id="JAGGKS010000002">
    <property type="protein sequence ID" value="MBP1925139.1"/>
    <property type="molecule type" value="Genomic_DNA"/>
</dbReference>
<keyword evidence="7" id="KW-0812">Transmembrane</keyword>
<dbReference type="InterPro" id="IPR020616">
    <property type="entry name" value="Thiolase_N"/>
</dbReference>
<evidence type="ECO:0000313" key="10">
    <source>
        <dbReference type="EMBL" id="MBP1925139.1"/>
    </source>
</evidence>
<accession>A0ABS4GBS1</accession>
<comment type="caution">
    <text evidence="10">The sequence shown here is derived from an EMBL/GenBank/DDBJ whole genome shotgun (WGS) entry which is preliminary data.</text>
</comment>
<dbReference type="SUPFAM" id="SSF53901">
    <property type="entry name" value="Thiolase-like"/>
    <property type="match status" value="1"/>
</dbReference>
<dbReference type="Proteomes" id="UP001519342">
    <property type="component" value="Unassembled WGS sequence"/>
</dbReference>
<proteinExistence type="inferred from homology"/>
<sequence length="318" mass="33548">MIAQRAGLPDFVPGQTVNRFCSSGLQTIATAANAIMANQMDVIIAGGIEMMTGMNMLHPEEYQDTLLAEQVPGTYISMGLTAENVAERYGIARHDMEVMAVESHKKAAAAQVAGKLADEIIPITVDTDNGPVVVSKDEGIRPNTNIEDLATLKTPFKEDGVVTAATSSQMTDGTGFVILMSREKAEELGYTPIAKFVSFAVGGVAADVMGLGPIVAVPKVMKRVGLNIDDMDVIEINEAFAAQALVCIRELKMPLEKVNPNGGAMALGHPLGATGAVLTCKALSELKRTNGRYALITMCIGGGMGAAGIFEMEKDTKK</sequence>
<keyword evidence="11" id="KW-1185">Reference proteome</keyword>
<evidence type="ECO:0000259" key="8">
    <source>
        <dbReference type="Pfam" id="PF00108"/>
    </source>
</evidence>
<dbReference type="GO" id="GO:0003988">
    <property type="term" value="F:acetyl-CoA C-acyltransferase activity"/>
    <property type="evidence" value="ECO:0007669"/>
    <property type="project" value="UniProtKB-EC"/>
</dbReference>
<keyword evidence="3 6" id="KW-0808">Transferase</keyword>
<keyword evidence="7" id="KW-1133">Transmembrane helix</keyword>
<dbReference type="Pfam" id="PF00108">
    <property type="entry name" value="Thiolase_N"/>
    <property type="match status" value="1"/>
</dbReference>
<dbReference type="Gene3D" id="3.40.47.10">
    <property type="match status" value="2"/>
</dbReference>
<evidence type="ECO:0000256" key="1">
    <source>
        <dbReference type="ARBA" id="ARBA00005189"/>
    </source>
</evidence>
<dbReference type="PROSITE" id="PS00737">
    <property type="entry name" value="THIOLASE_2"/>
    <property type="match status" value="1"/>
</dbReference>
<evidence type="ECO:0000256" key="2">
    <source>
        <dbReference type="ARBA" id="ARBA00010982"/>
    </source>
</evidence>
<dbReference type="InterPro" id="IPR020615">
    <property type="entry name" value="Thiolase_acyl_enz_int_AS"/>
</dbReference>
<dbReference type="EC" id="2.3.1.16" evidence="5"/>
<feature type="transmembrane region" description="Helical" evidence="7">
    <location>
        <begin position="293"/>
        <end position="310"/>
    </location>
</feature>